<evidence type="ECO:0000256" key="2">
    <source>
        <dbReference type="ARBA" id="ARBA00023295"/>
    </source>
</evidence>
<dbReference type="Pfam" id="PF00704">
    <property type="entry name" value="Glyco_hydro_18"/>
    <property type="match status" value="1"/>
</dbReference>
<dbReference type="EMBL" id="JBAMIC010000002">
    <property type="protein sequence ID" value="KAK7113631.1"/>
    <property type="molecule type" value="Genomic_DNA"/>
</dbReference>
<accession>A0AAN9BY52</accession>
<reference evidence="7 8" key="1">
    <citation type="submission" date="2024-02" db="EMBL/GenBank/DDBJ databases">
        <title>Chromosome-scale genome assembly of the rough periwinkle Littorina saxatilis.</title>
        <authorList>
            <person name="De Jode A."/>
            <person name="Faria R."/>
            <person name="Formenti G."/>
            <person name="Sims Y."/>
            <person name="Smith T.P."/>
            <person name="Tracey A."/>
            <person name="Wood J.M.D."/>
            <person name="Zagrodzka Z.B."/>
            <person name="Johannesson K."/>
            <person name="Butlin R.K."/>
            <person name="Leder E.H."/>
        </authorList>
    </citation>
    <scope>NUCLEOTIDE SEQUENCE [LARGE SCALE GENOMIC DNA]</scope>
    <source>
        <strain evidence="7">Snail1</strain>
        <tissue evidence="7">Muscle</tissue>
    </source>
</reference>
<sequence length="194" mass="21509">MLAFTFGFLTVLQVLTPAMAQGKVRMCYLPTFAQPRFTPDDLDPFLCTHVLCAFASISPDGTTVTTTDEEFFRNITGLKQRNPNLKVLLSVGGAGKVQTTALFDDIARSASRTAIFVNNTISFLRDHAFDGLDVDWEFPNTTNRQHFTNFIAGLSNGFSRENLDSGHVKLLLTIAVWGNHEQTLNSYEPQSLAQ</sequence>
<comment type="caution">
    <text evidence="7">The sequence shown here is derived from an EMBL/GenBank/DDBJ whole genome shotgun (WGS) entry which is preliminary data.</text>
</comment>
<dbReference type="GO" id="GO:0006032">
    <property type="term" value="P:chitin catabolic process"/>
    <property type="evidence" value="ECO:0007669"/>
    <property type="project" value="TreeGrafter"/>
</dbReference>
<dbReference type="AlphaFoldDB" id="A0AAN9BY52"/>
<keyword evidence="8" id="KW-1185">Reference proteome</keyword>
<dbReference type="GO" id="GO:0004568">
    <property type="term" value="F:chitinase activity"/>
    <property type="evidence" value="ECO:0007669"/>
    <property type="project" value="TreeGrafter"/>
</dbReference>
<keyword evidence="5" id="KW-0732">Signal</keyword>
<evidence type="ECO:0000259" key="6">
    <source>
        <dbReference type="PROSITE" id="PS51910"/>
    </source>
</evidence>
<dbReference type="InterPro" id="IPR001579">
    <property type="entry name" value="Glyco_hydro_18_chit_AS"/>
</dbReference>
<dbReference type="InterPro" id="IPR001223">
    <property type="entry name" value="Glyco_hydro18_cat"/>
</dbReference>
<gene>
    <name evidence="7" type="ORF">V1264_012882</name>
</gene>
<keyword evidence="1 3" id="KW-0378">Hydrolase</keyword>
<feature type="chain" id="PRO_5042899012" description="GH18 domain-containing protein" evidence="5">
    <location>
        <begin position="21"/>
        <end position="194"/>
    </location>
</feature>
<evidence type="ECO:0000256" key="4">
    <source>
        <dbReference type="RuleBase" id="RU004453"/>
    </source>
</evidence>
<evidence type="ECO:0000313" key="8">
    <source>
        <dbReference type="Proteomes" id="UP001374579"/>
    </source>
</evidence>
<organism evidence="7 8">
    <name type="scientific">Littorina saxatilis</name>
    <dbReference type="NCBI Taxonomy" id="31220"/>
    <lineage>
        <taxon>Eukaryota</taxon>
        <taxon>Metazoa</taxon>
        <taxon>Spiralia</taxon>
        <taxon>Lophotrochozoa</taxon>
        <taxon>Mollusca</taxon>
        <taxon>Gastropoda</taxon>
        <taxon>Caenogastropoda</taxon>
        <taxon>Littorinimorpha</taxon>
        <taxon>Littorinoidea</taxon>
        <taxon>Littorinidae</taxon>
        <taxon>Littorina</taxon>
    </lineage>
</organism>
<dbReference type="Gene3D" id="3.20.20.80">
    <property type="entry name" value="Glycosidases"/>
    <property type="match status" value="1"/>
</dbReference>
<feature type="signal peptide" evidence="5">
    <location>
        <begin position="1"/>
        <end position="20"/>
    </location>
</feature>
<evidence type="ECO:0000256" key="1">
    <source>
        <dbReference type="ARBA" id="ARBA00022801"/>
    </source>
</evidence>
<name>A0AAN9BY52_9CAEN</name>
<dbReference type="SMART" id="SM00636">
    <property type="entry name" value="Glyco_18"/>
    <property type="match status" value="1"/>
</dbReference>
<dbReference type="InterPro" id="IPR017853">
    <property type="entry name" value="GH"/>
</dbReference>
<dbReference type="PROSITE" id="PS51910">
    <property type="entry name" value="GH18_2"/>
    <property type="match status" value="1"/>
</dbReference>
<dbReference type="GO" id="GO:0005975">
    <property type="term" value="P:carbohydrate metabolic process"/>
    <property type="evidence" value="ECO:0007669"/>
    <property type="project" value="InterPro"/>
</dbReference>
<evidence type="ECO:0000256" key="3">
    <source>
        <dbReference type="RuleBase" id="RU000489"/>
    </source>
</evidence>
<dbReference type="InterPro" id="IPR050314">
    <property type="entry name" value="Glycosyl_Hydrlase_18"/>
</dbReference>
<keyword evidence="2 3" id="KW-0326">Glycosidase</keyword>
<feature type="domain" description="GH18" evidence="6">
    <location>
        <begin position="23"/>
        <end position="194"/>
    </location>
</feature>
<dbReference type="Proteomes" id="UP001374579">
    <property type="component" value="Unassembled WGS sequence"/>
</dbReference>
<evidence type="ECO:0000313" key="7">
    <source>
        <dbReference type="EMBL" id="KAK7113631.1"/>
    </source>
</evidence>
<evidence type="ECO:0000256" key="5">
    <source>
        <dbReference type="SAM" id="SignalP"/>
    </source>
</evidence>
<dbReference type="GO" id="GO:0008061">
    <property type="term" value="F:chitin binding"/>
    <property type="evidence" value="ECO:0007669"/>
    <property type="project" value="InterPro"/>
</dbReference>
<dbReference type="SUPFAM" id="SSF51445">
    <property type="entry name" value="(Trans)glycosidases"/>
    <property type="match status" value="1"/>
</dbReference>
<dbReference type="GO" id="GO:0005576">
    <property type="term" value="C:extracellular region"/>
    <property type="evidence" value="ECO:0007669"/>
    <property type="project" value="TreeGrafter"/>
</dbReference>
<dbReference type="PANTHER" id="PTHR11177:SF317">
    <property type="entry name" value="CHITINASE 12-RELATED"/>
    <property type="match status" value="1"/>
</dbReference>
<protein>
    <recommendedName>
        <fullName evidence="6">GH18 domain-containing protein</fullName>
    </recommendedName>
</protein>
<dbReference type="InterPro" id="IPR011583">
    <property type="entry name" value="Chitinase_II/V-like_cat"/>
</dbReference>
<comment type="similarity">
    <text evidence="4">Belongs to the glycosyl hydrolase 18 family.</text>
</comment>
<proteinExistence type="inferred from homology"/>
<dbReference type="PANTHER" id="PTHR11177">
    <property type="entry name" value="CHITINASE"/>
    <property type="match status" value="1"/>
</dbReference>
<dbReference type="PROSITE" id="PS01095">
    <property type="entry name" value="GH18_1"/>
    <property type="match status" value="1"/>
</dbReference>